<evidence type="ECO:0000256" key="6">
    <source>
        <dbReference type="ARBA" id="ARBA00007731"/>
    </source>
</evidence>
<feature type="region of interest" description="Phosphoribosyl-AMP cyclohydrolase" evidence="15">
    <location>
        <begin position="1"/>
        <end position="120"/>
    </location>
</feature>
<keyword evidence="14 15" id="KW-0511">Multifunctional enzyme</keyword>
<dbReference type="InterPro" id="IPR026660">
    <property type="entry name" value="PRA-CH"/>
</dbReference>
<comment type="caution">
    <text evidence="17">The sequence shown here is derived from an EMBL/GenBank/DDBJ whole genome shotgun (WGS) entry which is preliminary data.</text>
</comment>
<organism evidence="17 18">
    <name type="scientific">Luoshenia tenuis</name>
    <dbReference type="NCBI Taxonomy" id="2763654"/>
    <lineage>
        <taxon>Bacteria</taxon>
        <taxon>Bacillati</taxon>
        <taxon>Bacillota</taxon>
        <taxon>Clostridia</taxon>
        <taxon>Christensenellales</taxon>
        <taxon>Christensenellaceae</taxon>
        <taxon>Luoshenia</taxon>
    </lineage>
</organism>
<evidence type="ECO:0000256" key="11">
    <source>
        <dbReference type="ARBA" id="ARBA00022801"/>
    </source>
</evidence>
<evidence type="ECO:0000256" key="7">
    <source>
        <dbReference type="ARBA" id="ARBA00008299"/>
    </source>
</evidence>
<dbReference type="NCBIfam" id="NF000768">
    <property type="entry name" value="PRK00051.1"/>
    <property type="match status" value="1"/>
</dbReference>
<comment type="pathway">
    <text evidence="5 15">Amino-acid biosynthesis; L-histidine biosynthesis; L-histidine from 5-phospho-alpha-D-ribose 1-diphosphate: step 2/9.</text>
</comment>
<dbReference type="HAMAP" id="MF_01019">
    <property type="entry name" value="HisIE"/>
    <property type="match status" value="1"/>
</dbReference>
<dbReference type="RefSeq" id="WP_249284432.1">
    <property type="nucleotide sequence ID" value="NZ_JACRSO010000001.1"/>
</dbReference>
<dbReference type="GO" id="GO:0005737">
    <property type="term" value="C:cytoplasm"/>
    <property type="evidence" value="ECO:0007669"/>
    <property type="project" value="UniProtKB-SubCell"/>
</dbReference>
<feature type="domain" description="Phosphoribosyl-AMP cyclohydrolase" evidence="16">
    <location>
        <begin position="31"/>
        <end position="104"/>
    </location>
</feature>
<keyword evidence="9 15" id="KW-0028">Amino-acid biosynthesis</keyword>
<keyword evidence="11 15" id="KW-0378">Hydrolase</keyword>
<evidence type="ECO:0000256" key="12">
    <source>
        <dbReference type="ARBA" id="ARBA00022840"/>
    </source>
</evidence>
<dbReference type="SUPFAM" id="SSF141734">
    <property type="entry name" value="HisI-like"/>
    <property type="match status" value="1"/>
</dbReference>
<comment type="subcellular location">
    <subcellularLocation>
        <location evidence="3 15">Cytoplasm</location>
    </subcellularLocation>
</comment>
<dbReference type="Pfam" id="PF01503">
    <property type="entry name" value="PRA-PH"/>
    <property type="match status" value="1"/>
</dbReference>
<feature type="region of interest" description="Phosphoribosyl-ATP pyrophosphohydrolase" evidence="15">
    <location>
        <begin position="121"/>
        <end position="208"/>
    </location>
</feature>
<dbReference type="EMBL" id="JACRSO010000001">
    <property type="protein sequence ID" value="MBC8528412.1"/>
    <property type="molecule type" value="Genomic_DNA"/>
</dbReference>
<keyword evidence="18" id="KW-1185">Reference proteome</keyword>
<dbReference type="GO" id="GO:0004636">
    <property type="term" value="F:phosphoribosyl-ATP diphosphatase activity"/>
    <property type="evidence" value="ECO:0007669"/>
    <property type="project" value="UniProtKB-UniRule"/>
</dbReference>
<sequence>MENNILEKVKYNHHGLVPAIAQDVESGRVLMMAWMNEESLKLTLETRRAHYFSRSRKKLWLKGETSGHFQDVVDMALDCDGDTILMRVHQTGAACHNGTFSCFEQPLLESEEEMGGDSRVLQELYDVIADRQKNPKEGSYTNFLFEKGVDKICKKVGEEAAETIIAAKNRSKDEVTGEASDLMYHLMVLLVEQGVSLQDIYRELADRR</sequence>
<name>A0A926CYQ2_9FIRM</name>
<dbReference type="AlphaFoldDB" id="A0A926CYQ2"/>
<dbReference type="NCBIfam" id="NF002747">
    <property type="entry name" value="PRK02759.1"/>
    <property type="match status" value="1"/>
</dbReference>
<dbReference type="PANTHER" id="PTHR42945">
    <property type="entry name" value="HISTIDINE BIOSYNTHESIS BIFUNCTIONAL PROTEIN"/>
    <property type="match status" value="1"/>
</dbReference>
<protein>
    <recommendedName>
        <fullName evidence="15">Histidine biosynthesis bifunctional protein HisIE</fullName>
    </recommendedName>
    <domain>
        <recommendedName>
            <fullName evidence="15">Phosphoribosyl-AMP cyclohydrolase</fullName>
            <shortName evidence="15">PRA-CH</shortName>
            <ecNumber evidence="15">3.5.4.19</ecNumber>
        </recommendedName>
    </domain>
    <domain>
        <recommendedName>
            <fullName evidence="15">Phosphoribosyl-ATP pyrophosphatase</fullName>
            <shortName evidence="15">PRA-PH</shortName>
            <ecNumber evidence="15">3.6.1.31</ecNumber>
        </recommendedName>
    </domain>
</protein>
<evidence type="ECO:0000256" key="5">
    <source>
        <dbReference type="ARBA" id="ARBA00005204"/>
    </source>
</evidence>
<keyword evidence="10 15" id="KW-0547">Nucleotide-binding</keyword>
<comment type="catalytic activity">
    <reaction evidence="2 15">
        <text>1-(5-phospho-beta-D-ribosyl)-ATP + H2O = 1-(5-phospho-beta-D-ribosyl)-5'-AMP + diphosphate + H(+)</text>
        <dbReference type="Rhea" id="RHEA:22828"/>
        <dbReference type="ChEBI" id="CHEBI:15377"/>
        <dbReference type="ChEBI" id="CHEBI:15378"/>
        <dbReference type="ChEBI" id="CHEBI:33019"/>
        <dbReference type="ChEBI" id="CHEBI:59457"/>
        <dbReference type="ChEBI" id="CHEBI:73183"/>
        <dbReference type="EC" id="3.6.1.31"/>
    </reaction>
</comment>
<dbReference type="GO" id="GO:0004635">
    <property type="term" value="F:phosphoribosyl-AMP cyclohydrolase activity"/>
    <property type="evidence" value="ECO:0007669"/>
    <property type="project" value="UniProtKB-UniRule"/>
</dbReference>
<evidence type="ECO:0000256" key="14">
    <source>
        <dbReference type="ARBA" id="ARBA00023268"/>
    </source>
</evidence>
<dbReference type="InterPro" id="IPR021130">
    <property type="entry name" value="PRib-ATP_PPHydrolase-like"/>
</dbReference>
<proteinExistence type="inferred from homology"/>
<comment type="pathway">
    <text evidence="4 15">Amino-acid biosynthesis; L-histidine biosynthesis; L-histidine from 5-phospho-alpha-D-ribose 1-diphosphate: step 3/9.</text>
</comment>
<gene>
    <name evidence="15" type="primary">hisI</name>
    <name evidence="15" type="synonym">hisIE</name>
    <name evidence="17" type="ORF">H8699_03050</name>
</gene>
<keyword evidence="12 15" id="KW-0067">ATP-binding</keyword>
<dbReference type="Pfam" id="PF01502">
    <property type="entry name" value="PRA-CH"/>
    <property type="match status" value="1"/>
</dbReference>
<dbReference type="InterPro" id="IPR002496">
    <property type="entry name" value="PRib_AMP_CycHydrolase_dom"/>
</dbReference>
<comment type="catalytic activity">
    <reaction evidence="1 15">
        <text>1-(5-phospho-beta-D-ribosyl)-5'-AMP + H2O = 1-(5-phospho-beta-D-ribosyl)-5-[(5-phospho-beta-D-ribosylamino)methylideneamino]imidazole-4-carboxamide</text>
        <dbReference type="Rhea" id="RHEA:20049"/>
        <dbReference type="ChEBI" id="CHEBI:15377"/>
        <dbReference type="ChEBI" id="CHEBI:58435"/>
        <dbReference type="ChEBI" id="CHEBI:59457"/>
        <dbReference type="EC" id="3.5.4.19"/>
    </reaction>
</comment>
<dbReference type="FunFam" id="1.10.287.1080:FF:000002">
    <property type="entry name" value="Histidine biosynthesis bifunctional protein HisIE"/>
    <property type="match status" value="1"/>
</dbReference>
<dbReference type="InterPro" id="IPR023019">
    <property type="entry name" value="His_synth_HisIE"/>
</dbReference>
<keyword evidence="8 15" id="KW-0963">Cytoplasm</keyword>
<evidence type="ECO:0000256" key="3">
    <source>
        <dbReference type="ARBA" id="ARBA00004496"/>
    </source>
</evidence>
<evidence type="ECO:0000313" key="17">
    <source>
        <dbReference type="EMBL" id="MBC8528412.1"/>
    </source>
</evidence>
<evidence type="ECO:0000256" key="2">
    <source>
        <dbReference type="ARBA" id="ARBA00001460"/>
    </source>
</evidence>
<evidence type="ECO:0000256" key="15">
    <source>
        <dbReference type="HAMAP-Rule" id="MF_01019"/>
    </source>
</evidence>
<evidence type="ECO:0000256" key="1">
    <source>
        <dbReference type="ARBA" id="ARBA00000024"/>
    </source>
</evidence>
<dbReference type="SUPFAM" id="SSF101386">
    <property type="entry name" value="all-alpha NTP pyrophosphatases"/>
    <property type="match status" value="1"/>
</dbReference>
<comment type="similarity">
    <text evidence="6 15">In the C-terminal section; belongs to the PRA-PH family.</text>
</comment>
<dbReference type="InterPro" id="IPR038019">
    <property type="entry name" value="PRib_AMP_CycHydrolase_sf"/>
</dbReference>
<dbReference type="HAMAP" id="MF_01020">
    <property type="entry name" value="HisE"/>
    <property type="match status" value="1"/>
</dbReference>
<dbReference type="PANTHER" id="PTHR42945:SF1">
    <property type="entry name" value="HISTIDINE BIOSYNTHESIS BIFUNCTIONAL PROTEIN HIS7"/>
    <property type="match status" value="1"/>
</dbReference>
<evidence type="ECO:0000256" key="13">
    <source>
        <dbReference type="ARBA" id="ARBA00023102"/>
    </source>
</evidence>
<evidence type="ECO:0000256" key="4">
    <source>
        <dbReference type="ARBA" id="ARBA00005169"/>
    </source>
</evidence>
<comment type="similarity">
    <text evidence="7 15">In the N-terminal section; belongs to the PRA-CH family.</text>
</comment>
<accession>A0A926CYQ2</accession>
<dbReference type="NCBIfam" id="TIGR03188">
    <property type="entry name" value="histidine_hisI"/>
    <property type="match status" value="1"/>
</dbReference>
<dbReference type="CDD" id="cd11534">
    <property type="entry name" value="NTP-PPase_HisIE_like"/>
    <property type="match status" value="1"/>
</dbReference>
<dbReference type="HAMAP" id="MF_01021">
    <property type="entry name" value="HisI"/>
    <property type="match status" value="1"/>
</dbReference>
<dbReference type="FunFam" id="3.10.20.810:FF:000001">
    <property type="entry name" value="Histidine biosynthesis bifunctional protein HisIE"/>
    <property type="match status" value="1"/>
</dbReference>
<dbReference type="InterPro" id="IPR008179">
    <property type="entry name" value="HisE"/>
</dbReference>
<dbReference type="Proteomes" id="UP000654279">
    <property type="component" value="Unassembled WGS sequence"/>
</dbReference>
<evidence type="ECO:0000256" key="9">
    <source>
        <dbReference type="ARBA" id="ARBA00022605"/>
    </source>
</evidence>
<dbReference type="GO" id="GO:0000105">
    <property type="term" value="P:L-histidine biosynthetic process"/>
    <property type="evidence" value="ECO:0007669"/>
    <property type="project" value="UniProtKB-UniRule"/>
</dbReference>
<dbReference type="Gene3D" id="3.10.20.810">
    <property type="entry name" value="Phosphoribosyl-AMP cyclohydrolase"/>
    <property type="match status" value="1"/>
</dbReference>
<dbReference type="Gene3D" id="1.10.287.1080">
    <property type="entry name" value="MazG-like"/>
    <property type="match status" value="1"/>
</dbReference>
<evidence type="ECO:0000313" key="18">
    <source>
        <dbReference type="Proteomes" id="UP000654279"/>
    </source>
</evidence>
<evidence type="ECO:0000256" key="8">
    <source>
        <dbReference type="ARBA" id="ARBA00022490"/>
    </source>
</evidence>
<evidence type="ECO:0000256" key="10">
    <source>
        <dbReference type="ARBA" id="ARBA00022741"/>
    </source>
</evidence>
<keyword evidence="13 15" id="KW-0368">Histidine biosynthesis</keyword>
<dbReference type="EC" id="3.6.1.31" evidence="15"/>
<dbReference type="EC" id="3.5.4.19" evidence="15"/>
<evidence type="ECO:0000259" key="16">
    <source>
        <dbReference type="Pfam" id="PF01502"/>
    </source>
</evidence>
<reference evidence="17" key="1">
    <citation type="submission" date="2020-08" db="EMBL/GenBank/DDBJ databases">
        <title>Genome public.</title>
        <authorList>
            <person name="Liu C."/>
            <person name="Sun Q."/>
        </authorList>
    </citation>
    <scope>NUCLEOTIDE SEQUENCE</scope>
    <source>
        <strain evidence="17">NSJ-44</strain>
    </source>
</reference>
<dbReference type="GO" id="GO:0005524">
    <property type="term" value="F:ATP binding"/>
    <property type="evidence" value="ECO:0007669"/>
    <property type="project" value="UniProtKB-KW"/>
</dbReference>